<reference evidence="3" key="1">
    <citation type="journal article" date="2019" name="Int. J. Syst. Evol. Microbiol.">
        <title>The Global Catalogue of Microorganisms (GCM) 10K type strain sequencing project: providing services to taxonomists for standard genome sequencing and annotation.</title>
        <authorList>
            <consortium name="The Broad Institute Genomics Platform"/>
            <consortium name="The Broad Institute Genome Sequencing Center for Infectious Disease"/>
            <person name="Wu L."/>
            <person name="Ma J."/>
        </authorList>
    </citation>
    <scope>NUCLEOTIDE SEQUENCE [LARGE SCALE GENOMIC DNA]</scope>
    <source>
        <strain evidence="3">JCM 31696</strain>
    </source>
</reference>
<gene>
    <name evidence="2" type="ORF">ACFQ07_04565</name>
</gene>
<feature type="non-terminal residue" evidence="2">
    <location>
        <position position="1"/>
    </location>
</feature>
<organism evidence="2 3">
    <name type="scientific">Actinomadura adrarensis</name>
    <dbReference type="NCBI Taxonomy" id="1819600"/>
    <lineage>
        <taxon>Bacteria</taxon>
        <taxon>Bacillati</taxon>
        <taxon>Actinomycetota</taxon>
        <taxon>Actinomycetes</taxon>
        <taxon>Streptosporangiales</taxon>
        <taxon>Thermomonosporaceae</taxon>
        <taxon>Actinomadura</taxon>
    </lineage>
</organism>
<sequence>RNRYSSSTDTRLGQDIPAAREPEPVERLLTNLGVVGSHIEVTPQDLAGKTPGSAYFALSFLVAKNAGAMDWWFGTEISATAEGAQKLEYHHIHPQATLKKHPNKYSKAEINDLANLAFISGRANRTISDRSPGVYFNDPDLPPLTPEELAAHFVPLDGSLRDAAAFREFLAA</sequence>
<protein>
    <recommendedName>
        <fullName evidence="4">DUF1524 domain-containing protein</fullName>
    </recommendedName>
</protein>
<name>A0ABW3CD62_9ACTN</name>
<evidence type="ECO:0000256" key="1">
    <source>
        <dbReference type="SAM" id="MobiDB-lite"/>
    </source>
</evidence>
<proteinExistence type="predicted"/>
<evidence type="ECO:0000313" key="2">
    <source>
        <dbReference type="EMBL" id="MFD0851477.1"/>
    </source>
</evidence>
<feature type="non-terminal residue" evidence="2">
    <location>
        <position position="172"/>
    </location>
</feature>
<accession>A0ABW3CD62</accession>
<evidence type="ECO:0000313" key="3">
    <source>
        <dbReference type="Proteomes" id="UP001597083"/>
    </source>
</evidence>
<dbReference type="PANTHER" id="PTHR37292">
    <property type="entry name" value="VNG6097C"/>
    <property type="match status" value="1"/>
</dbReference>
<evidence type="ECO:0008006" key="4">
    <source>
        <dbReference type="Google" id="ProtNLM"/>
    </source>
</evidence>
<comment type="caution">
    <text evidence="2">The sequence shown here is derived from an EMBL/GenBank/DDBJ whole genome shotgun (WGS) entry which is preliminary data.</text>
</comment>
<feature type="compositionally biased region" description="Polar residues" evidence="1">
    <location>
        <begin position="1"/>
        <end position="11"/>
    </location>
</feature>
<dbReference type="EMBL" id="JBHTIR010000510">
    <property type="protein sequence ID" value="MFD0851477.1"/>
    <property type="molecule type" value="Genomic_DNA"/>
</dbReference>
<dbReference type="PANTHER" id="PTHR37292:SF2">
    <property type="entry name" value="DUF262 DOMAIN-CONTAINING PROTEIN"/>
    <property type="match status" value="1"/>
</dbReference>
<feature type="region of interest" description="Disordered" evidence="1">
    <location>
        <begin position="1"/>
        <end position="22"/>
    </location>
</feature>
<keyword evidence="3" id="KW-1185">Reference proteome</keyword>
<dbReference type="Proteomes" id="UP001597083">
    <property type="component" value="Unassembled WGS sequence"/>
</dbReference>